<evidence type="ECO:0000256" key="1">
    <source>
        <dbReference type="PROSITE-ProRule" id="PRU00023"/>
    </source>
</evidence>
<evidence type="ECO:0000313" key="4">
    <source>
        <dbReference type="Proteomes" id="UP001244011"/>
    </source>
</evidence>
<dbReference type="Proteomes" id="UP001244011">
    <property type="component" value="Unassembled WGS sequence"/>
</dbReference>
<name>A0AAJ0FHU3_9PEZI</name>
<dbReference type="SMART" id="SM00248">
    <property type="entry name" value="ANK"/>
    <property type="match status" value="4"/>
</dbReference>
<comment type="caution">
    <text evidence="3">The sequence shown here is derived from an EMBL/GenBank/DDBJ whole genome shotgun (WGS) entry which is preliminary data.</text>
</comment>
<dbReference type="AlphaFoldDB" id="A0AAJ0FHU3"/>
<dbReference type="InterPro" id="IPR002110">
    <property type="entry name" value="Ankyrin_rpt"/>
</dbReference>
<evidence type="ECO:0000259" key="2">
    <source>
        <dbReference type="Pfam" id="PF06985"/>
    </source>
</evidence>
<feature type="domain" description="Heterokaryon incompatibility" evidence="2">
    <location>
        <begin position="319"/>
        <end position="422"/>
    </location>
</feature>
<feature type="repeat" description="ANK" evidence="1">
    <location>
        <begin position="245"/>
        <end position="277"/>
    </location>
</feature>
<accession>A0AAJ0FHU3</accession>
<evidence type="ECO:0000313" key="3">
    <source>
        <dbReference type="EMBL" id="KAK1762554.1"/>
    </source>
</evidence>
<gene>
    <name evidence="3" type="ORF">QBC33DRAFT_551799</name>
</gene>
<proteinExistence type="predicted"/>
<protein>
    <recommendedName>
        <fullName evidence="2">Heterokaryon incompatibility domain-containing protein</fullName>
    </recommendedName>
</protein>
<dbReference type="PROSITE" id="PS50088">
    <property type="entry name" value="ANK_REPEAT"/>
    <property type="match status" value="4"/>
</dbReference>
<sequence length="854" mass="97213">MAASPSSSTTSEPFQYTALAGSRAIRLLEILDDQPSSPMRFSLHTYNLDEVPKFEALSYTWDNPLHENSAAFRETLAITCNGKTLDVKRNLHEALIQLHQPYIVDYVDSRWERTALHWAAERGRHEELKVQLQKGASVTAGDRRGYTPLHCAAYNGHDEIIKTLLEAGANPMQRDYQGLLALDRTRELKQTSAMEILSKVTTLVTGSRDITTSPSELHKASKKGDLQSVRNLIRVGHEIDLRDESGRTALHHAALHGHLNIVRELVGAGANPRALDPEYATPYHLARDGNRIEVVKWLWWHGESEVAASRPSLHVHKASSRSRPRYVWIDAICIDQSNISERSSQVALMSDIYQSAESVRVWFGRKDETSDLGIRSLRRLATTMGQAEGLESHFEPFTLADETAMLDFLCRRWFQRCWIIQELLLARQIVCHCGDEQIVWEDIFEALLAFNDWGYGGDLHRQNATSEKQLFALRVMRRLQVLREWYTSHRDKQNYWDLNTLVPTTKEFQCAVQHDKIFSLLGVARETEARRRFLPTPDYTMPVKDAYCAATMLMIEESESLTILEFGQGERMKDRSVPSWVPFEAVDPPLDRLNAGSHTYWSTGQPPLQRRTRPSTHQYVLRLEAAKVADVSAVESNTLSKRWTYDPQWTRMALLPDSVYPPSETRAEALRQTILGGASGFHQLQSRLEYYRRDGGLLFKDWVRISFLTLAQRGGWHWEDLDKDLDELGRLAETDPDGRFPTASEVKSCSGIVDWRTLRGDRWAPNDLESRWLSDITMTGRNIFTTSQGHIGKGPLSTQVGDTVWLIPGSNVLFLLRMVGTGRYVIVGDSYVHGIMGGELLENEVLNFEEIEIE</sequence>
<dbReference type="Gene3D" id="1.25.40.20">
    <property type="entry name" value="Ankyrin repeat-containing domain"/>
    <property type="match status" value="2"/>
</dbReference>
<keyword evidence="1" id="KW-0040">ANK repeat</keyword>
<dbReference type="InterPro" id="IPR036770">
    <property type="entry name" value="Ankyrin_rpt-contain_sf"/>
</dbReference>
<dbReference type="Pfam" id="PF26639">
    <property type="entry name" value="Het-6_barrel"/>
    <property type="match status" value="1"/>
</dbReference>
<organism evidence="3 4">
    <name type="scientific">Phialemonium atrogriseum</name>
    <dbReference type="NCBI Taxonomy" id="1093897"/>
    <lineage>
        <taxon>Eukaryota</taxon>
        <taxon>Fungi</taxon>
        <taxon>Dikarya</taxon>
        <taxon>Ascomycota</taxon>
        <taxon>Pezizomycotina</taxon>
        <taxon>Sordariomycetes</taxon>
        <taxon>Sordariomycetidae</taxon>
        <taxon>Cephalothecales</taxon>
        <taxon>Cephalothecaceae</taxon>
        <taxon>Phialemonium</taxon>
    </lineage>
</organism>
<dbReference type="EMBL" id="MU839036">
    <property type="protein sequence ID" value="KAK1762554.1"/>
    <property type="molecule type" value="Genomic_DNA"/>
</dbReference>
<dbReference type="GeneID" id="85312418"/>
<keyword evidence="4" id="KW-1185">Reference proteome</keyword>
<dbReference type="PANTHER" id="PTHR24148:SF73">
    <property type="entry name" value="HET DOMAIN PROTEIN (AFU_ORTHOLOGUE AFUA_8G01020)"/>
    <property type="match status" value="1"/>
</dbReference>
<feature type="repeat" description="ANK" evidence="1">
    <location>
        <begin position="144"/>
        <end position="176"/>
    </location>
</feature>
<dbReference type="SUPFAM" id="SSF48403">
    <property type="entry name" value="Ankyrin repeat"/>
    <property type="match status" value="1"/>
</dbReference>
<feature type="repeat" description="ANK" evidence="1">
    <location>
        <begin position="111"/>
        <end position="143"/>
    </location>
</feature>
<dbReference type="InterPro" id="IPR052895">
    <property type="entry name" value="HetReg/Transcr_Mod"/>
</dbReference>
<dbReference type="PRINTS" id="PR01415">
    <property type="entry name" value="ANKYRIN"/>
</dbReference>
<dbReference type="RefSeq" id="XP_060278767.1">
    <property type="nucleotide sequence ID" value="XM_060429231.1"/>
</dbReference>
<dbReference type="InterPro" id="IPR010730">
    <property type="entry name" value="HET"/>
</dbReference>
<dbReference type="Pfam" id="PF12796">
    <property type="entry name" value="Ank_2"/>
    <property type="match status" value="2"/>
</dbReference>
<dbReference type="PROSITE" id="PS50297">
    <property type="entry name" value="ANK_REP_REGION"/>
    <property type="match status" value="3"/>
</dbReference>
<reference evidence="3" key="1">
    <citation type="submission" date="2023-06" db="EMBL/GenBank/DDBJ databases">
        <title>Genome-scale phylogeny and comparative genomics of the fungal order Sordariales.</title>
        <authorList>
            <consortium name="Lawrence Berkeley National Laboratory"/>
            <person name="Hensen N."/>
            <person name="Bonometti L."/>
            <person name="Westerberg I."/>
            <person name="Brannstrom I.O."/>
            <person name="Guillou S."/>
            <person name="Cros-Aarteil S."/>
            <person name="Calhoun S."/>
            <person name="Haridas S."/>
            <person name="Kuo A."/>
            <person name="Mondo S."/>
            <person name="Pangilinan J."/>
            <person name="Riley R."/>
            <person name="Labutti K."/>
            <person name="Andreopoulos B."/>
            <person name="Lipzen A."/>
            <person name="Chen C."/>
            <person name="Yanf M."/>
            <person name="Daum C."/>
            <person name="Ng V."/>
            <person name="Clum A."/>
            <person name="Steindorff A."/>
            <person name="Ohm R."/>
            <person name="Martin F."/>
            <person name="Silar P."/>
            <person name="Natvig D."/>
            <person name="Lalanne C."/>
            <person name="Gautier V."/>
            <person name="Ament-Velasquez S.L."/>
            <person name="Kruys A."/>
            <person name="Hutchinson M.I."/>
            <person name="Powell A.J."/>
            <person name="Barry K."/>
            <person name="Miller A.N."/>
            <person name="Grigoriev I.V."/>
            <person name="Debuchy R."/>
            <person name="Gladieux P."/>
            <person name="Thoren M.H."/>
            <person name="Johannesson H."/>
        </authorList>
    </citation>
    <scope>NUCLEOTIDE SEQUENCE</scope>
    <source>
        <strain evidence="3">8032-3</strain>
    </source>
</reference>
<feature type="repeat" description="ANK" evidence="1">
    <location>
        <begin position="212"/>
        <end position="244"/>
    </location>
</feature>
<dbReference type="PANTHER" id="PTHR24148">
    <property type="entry name" value="ANKYRIN REPEAT DOMAIN-CONTAINING PROTEIN 39 HOMOLOG-RELATED"/>
    <property type="match status" value="1"/>
</dbReference>
<dbReference type="Pfam" id="PF06985">
    <property type="entry name" value="HET"/>
    <property type="match status" value="1"/>
</dbReference>